<comment type="catalytic activity">
    <reaction evidence="6">
        <text>a 2-demethylmenaquinol + S-adenosyl-L-methionine = a menaquinol + S-adenosyl-L-homocysteine + H(+)</text>
        <dbReference type="Rhea" id="RHEA:42640"/>
        <dbReference type="Rhea" id="RHEA-COMP:9539"/>
        <dbReference type="Rhea" id="RHEA-COMP:9563"/>
        <dbReference type="ChEBI" id="CHEBI:15378"/>
        <dbReference type="ChEBI" id="CHEBI:18151"/>
        <dbReference type="ChEBI" id="CHEBI:55437"/>
        <dbReference type="ChEBI" id="CHEBI:57856"/>
        <dbReference type="ChEBI" id="CHEBI:59789"/>
        <dbReference type="EC" id="2.1.1.163"/>
    </reaction>
</comment>
<evidence type="ECO:0000256" key="1">
    <source>
        <dbReference type="ARBA" id="ARBA00022428"/>
    </source>
</evidence>
<dbReference type="GO" id="GO:0008425">
    <property type="term" value="F:2-methoxy-6-polyprenyl-1,4-benzoquinol methyltransferase activity"/>
    <property type="evidence" value="ECO:0007669"/>
    <property type="project" value="UniProtKB-UniRule"/>
</dbReference>
<dbReference type="NCBIfam" id="TIGR01934">
    <property type="entry name" value="MenG_MenH_UbiE"/>
    <property type="match status" value="1"/>
</dbReference>
<feature type="binding site" evidence="6">
    <location>
        <position position="93"/>
    </location>
    <ligand>
        <name>S-adenosyl-L-methionine</name>
        <dbReference type="ChEBI" id="CHEBI:59789"/>
    </ligand>
</feature>
<comment type="pathway">
    <text evidence="6">Quinol/quinone metabolism; menaquinone biosynthesis; menaquinol from 1,4-dihydroxy-2-naphthoate: step 2/2.</text>
</comment>
<dbReference type="GO" id="GO:0043770">
    <property type="term" value="F:demethylmenaquinone methyltransferase activity"/>
    <property type="evidence" value="ECO:0007669"/>
    <property type="project" value="UniProtKB-UniRule"/>
</dbReference>
<comment type="pathway">
    <text evidence="6">Cofactor biosynthesis; ubiquinone biosynthesis.</text>
</comment>
<dbReference type="SUPFAM" id="SSF53335">
    <property type="entry name" value="S-adenosyl-L-methionine-dependent methyltransferases"/>
    <property type="match status" value="1"/>
</dbReference>
<evidence type="ECO:0000256" key="6">
    <source>
        <dbReference type="HAMAP-Rule" id="MF_01813"/>
    </source>
</evidence>
<evidence type="ECO:0000313" key="7">
    <source>
        <dbReference type="EMBL" id="MCS3903931.1"/>
    </source>
</evidence>
<reference evidence="7" key="1">
    <citation type="submission" date="2022-08" db="EMBL/GenBank/DDBJ databases">
        <title>Genomic Encyclopedia of Type Strains, Phase III (KMG-III): the genomes of soil and plant-associated and newly described type strains.</title>
        <authorList>
            <person name="Whitman W."/>
        </authorList>
    </citation>
    <scope>NUCLEOTIDE SEQUENCE</scope>
    <source>
        <strain evidence="7">HMT 1</strain>
    </source>
</reference>
<dbReference type="GO" id="GO:0032259">
    <property type="term" value="P:methylation"/>
    <property type="evidence" value="ECO:0007669"/>
    <property type="project" value="UniProtKB-KW"/>
</dbReference>
<dbReference type="PANTHER" id="PTHR43591:SF24">
    <property type="entry name" value="2-METHOXY-6-POLYPRENYL-1,4-BENZOQUINOL METHYLASE, MITOCHONDRIAL"/>
    <property type="match status" value="1"/>
</dbReference>
<dbReference type="Proteomes" id="UP001204445">
    <property type="component" value="Unassembled WGS sequence"/>
</dbReference>
<organism evidence="7 8">
    <name type="scientific">Methylohalomonas lacus</name>
    <dbReference type="NCBI Taxonomy" id="398773"/>
    <lineage>
        <taxon>Bacteria</taxon>
        <taxon>Pseudomonadati</taxon>
        <taxon>Pseudomonadota</taxon>
        <taxon>Gammaproteobacteria</taxon>
        <taxon>Methylohalomonadales</taxon>
        <taxon>Methylohalomonadaceae</taxon>
        <taxon>Methylohalomonas</taxon>
    </lineage>
</organism>
<name>A0AAE3HMK6_9GAMM</name>
<dbReference type="GO" id="GO:0009060">
    <property type="term" value="P:aerobic respiration"/>
    <property type="evidence" value="ECO:0007669"/>
    <property type="project" value="UniProtKB-UniRule"/>
</dbReference>
<evidence type="ECO:0000256" key="2">
    <source>
        <dbReference type="ARBA" id="ARBA00022603"/>
    </source>
</evidence>
<dbReference type="Gene3D" id="3.40.50.150">
    <property type="entry name" value="Vaccinia Virus protein VP39"/>
    <property type="match status" value="1"/>
</dbReference>
<comment type="caution">
    <text evidence="7">The sequence shown here is derived from an EMBL/GenBank/DDBJ whole genome shotgun (WGS) entry which is preliminary data.</text>
</comment>
<keyword evidence="1 6" id="KW-0474">Menaquinone biosynthesis</keyword>
<keyword evidence="8" id="KW-1185">Reference proteome</keyword>
<dbReference type="AlphaFoldDB" id="A0AAE3HMK6"/>
<protein>
    <recommendedName>
        <fullName evidence="6">Ubiquinone/menaquinone biosynthesis C-methyltransferase UbiE</fullName>
        <ecNumber evidence="6">2.1.1.163</ecNumber>
        <ecNumber evidence="6">2.1.1.201</ecNumber>
    </recommendedName>
    <alternativeName>
        <fullName evidence="6">2-methoxy-6-polyprenyl-1,4-benzoquinol methylase</fullName>
    </alternativeName>
    <alternativeName>
        <fullName evidence="6">Demethylmenaquinone methyltransferase</fullName>
    </alternativeName>
</protein>
<comment type="caution">
    <text evidence="6">Lacks conserved residue(s) required for the propagation of feature annotation.</text>
</comment>
<dbReference type="HAMAP" id="MF_01813">
    <property type="entry name" value="MenG_UbiE_methyltr"/>
    <property type="match status" value="1"/>
</dbReference>
<comment type="function">
    <text evidence="6">Methyltransferase required for the conversion of demethylmenaquinol (DMKH2) to menaquinol (MKH2) and the conversion of 2-polyprenyl-6-methoxy-1,4-benzoquinol (DDMQH2) to 2-polyprenyl-3-methyl-6-methoxy-1,4-benzoquinol (DMQH2).</text>
</comment>
<dbReference type="InterPro" id="IPR023576">
    <property type="entry name" value="UbiE/COQ5_MeTrFase_CS"/>
</dbReference>
<dbReference type="EC" id="2.1.1.163" evidence="6"/>
<evidence type="ECO:0000256" key="4">
    <source>
        <dbReference type="ARBA" id="ARBA00022688"/>
    </source>
</evidence>
<feature type="binding site" evidence="6">
    <location>
        <begin position="121"/>
        <end position="122"/>
    </location>
    <ligand>
        <name>S-adenosyl-L-methionine</name>
        <dbReference type="ChEBI" id="CHEBI:59789"/>
    </ligand>
</feature>
<keyword evidence="3 6" id="KW-0808">Transferase</keyword>
<dbReference type="PANTHER" id="PTHR43591">
    <property type="entry name" value="METHYLTRANSFERASE"/>
    <property type="match status" value="1"/>
</dbReference>
<evidence type="ECO:0000313" key="8">
    <source>
        <dbReference type="Proteomes" id="UP001204445"/>
    </source>
</evidence>
<keyword evidence="4 6" id="KW-0831">Ubiquinone biosynthesis</keyword>
<accession>A0AAE3HMK6</accession>
<dbReference type="EMBL" id="JANUCT010000013">
    <property type="protein sequence ID" value="MCS3903931.1"/>
    <property type="molecule type" value="Genomic_DNA"/>
</dbReference>
<dbReference type="InterPro" id="IPR004033">
    <property type="entry name" value="UbiE/COQ5_MeTrFase"/>
</dbReference>
<dbReference type="GO" id="GO:0009234">
    <property type="term" value="P:menaquinone biosynthetic process"/>
    <property type="evidence" value="ECO:0007669"/>
    <property type="project" value="UniProtKB-UniRule"/>
</dbReference>
<comment type="similarity">
    <text evidence="6">Belongs to the class I-like SAM-binding methyltransferase superfamily. MenG/UbiE family.</text>
</comment>
<evidence type="ECO:0000256" key="3">
    <source>
        <dbReference type="ARBA" id="ARBA00022679"/>
    </source>
</evidence>
<gene>
    <name evidence="6" type="primary">ubiE</name>
    <name evidence="7" type="ORF">J2T55_001963</name>
</gene>
<dbReference type="Pfam" id="PF01209">
    <property type="entry name" value="Ubie_methyltran"/>
    <property type="match status" value="1"/>
</dbReference>
<keyword evidence="5 6" id="KW-0949">S-adenosyl-L-methionine</keyword>
<proteinExistence type="inferred from homology"/>
<comment type="catalytic activity">
    <reaction evidence="6">
        <text>a 2-methoxy-6-(all-trans-polyprenyl)benzene-1,4-diol + S-adenosyl-L-methionine = a 5-methoxy-2-methyl-3-(all-trans-polyprenyl)benzene-1,4-diol + S-adenosyl-L-homocysteine + H(+)</text>
        <dbReference type="Rhea" id="RHEA:28286"/>
        <dbReference type="Rhea" id="RHEA-COMP:10858"/>
        <dbReference type="Rhea" id="RHEA-COMP:10859"/>
        <dbReference type="ChEBI" id="CHEBI:15378"/>
        <dbReference type="ChEBI" id="CHEBI:57856"/>
        <dbReference type="ChEBI" id="CHEBI:59789"/>
        <dbReference type="ChEBI" id="CHEBI:84166"/>
        <dbReference type="ChEBI" id="CHEBI:84167"/>
        <dbReference type="EC" id="2.1.1.201"/>
    </reaction>
</comment>
<dbReference type="CDD" id="cd02440">
    <property type="entry name" value="AdoMet_MTases"/>
    <property type="match status" value="1"/>
</dbReference>
<feature type="binding site" evidence="6">
    <location>
        <position position="72"/>
    </location>
    <ligand>
        <name>S-adenosyl-L-methionine</name>
        <dbReference type="ChEBI" id="CHEBI:59789"/>
    </ligand>
</feature>
<dbReference type="EC" id="2.1.1.201" evidence="6"/>
<dbReference type="InterPro" id="IPR029063">
    <property type="entry name" value="SAM-dependent_MTases_sf"/>
</dbReference>
<dbReference type="RefSeq" id="WP_259055906.1">
    <property type="nucleotide sequence ID" value="NZ_JANUCT010000013.1"/>
</dbReference>
<sequence length="249" mass="27743">MKKTDPTDFGFSQVSAAEKTQRVRAVFESVASRYDLMNDLMSVGMHRLWKRQAIALLDVRPRQRILDLAAGTGDLTRLIHDRTAGQASIIMSDINAAMLTQGRDRLLDAGITAGIDYLQADAAALPFPPLSFDRICIAFGLRNVTDKPAALRAAHAALRYGGQYLILEFSRLQLRSLQPVYDAYSFRGLPWLGQRIANDADSYRYLAESIRRHPDQQTLSDMLYAAGFTRVDCTNLAGGIVAIHRAWKL</sequence>
<evidence type="ECO:0000256" key="5">
    <source>
        <dbReference type="ARBA" id="ARBA00022691"/>
    </source>
</evidence>
<keyword evidence="2 6" id="KW-0489">Methyltransferase</keyword>
<dbReference type="PROSITE" id="PS01183">
    <property type="entry name" value="UBIE_1"/>
    <property type="match status" value="1"/>
</dbReference>
<dbReference type="PROSITE" id="PS51608">
    <property type="entry name" value="SAM_MT_UBIE"/>
    <property type="match status" value="1"/>
</dbReference>